<protein>
    <submittedName>
        <fullName evidence="1">Uncharacterized protein</fullName>
    </submittedName>
</protein>
<sequence>MKKRPSGLERRISSPVRTPLVAAGFGLGNTGGGLHLWGIRIPDGTDVLVAFGDNGTDGDPDAQEWSVRRSHPSSTGFMLIENLRLADAISLAKRLPVSRQEIKIDAREHAGVDKALETARSLATGEG</sequence>
<evidence type="ECO:0000313" key="2">
    <source>
        <dbReference type="Proteomes" id="UP000403266"/>
    </source>
</evidence>
<name>A0A5N7MQS3_9HYPH</name>
<accession>A0A5N7MQS3</accession>
<dbReference type="AlphaFoldDB" id="A0A5N7MQS3"/>
<keyword evidence="2" id="KW-1185">Reference proteome</keyword>
<dbReference type="RefSeq" id="WP_152715365.1">
    <property type="nucleotide sequence ID" value="NZ_VOSJ01000089.1"/>
</dbReference>
<dbReference type="Proteomes" id="UP000403266">
    <property type="component" value="Unassembled WGS sequence"/>
</dbReference>
<comment type="caution">
    <text evidence="1">The sequence shown here is derived from an EMBL/GenBank/DDBJ whole genome shotgun (WGS) entry which is preliminary data.</text>
</comment>
<dbReference type="EMBL" id="VOSK01000172">
    <property type="protein sequence ID" value="MPR28799.1"/>
    <property type="molecule type" value="Genomic_DNA"/>
</dbReference>
<organism evidence="1 2">
    <name type="scientific">Microvirga tunisiensis</name>
    <dbReference type="NCBI Taxonomy" id="2108360"/>
    <lineage>
        <taxon>Bacteria</taxon>
        <taxon>Pseudomonadati</taxon>
        <taxon>Pseudomonadota</taxon>
        <taxon>Alphaproteobacteria</taxon>
        <taxon>Hyphomicrobiales</taxon>
        <taxon>Methylobacteriaceae</taxon>
        <taxon>Microvirga</taxon>
    </lineage>
</organism>
<proteinExistence type="predicted"/>
<reference evidence="1 2" key="1">
    <citation type="journal article" date="2019" name="Syst. Appl. Microbiol.">
        <title>Microvirga tunisiensis sp. nov., a root nodule symbiotic bacterium isolated from Lupinus micranthus and L. luteus grown in Northern Tunisia.</title>
        <authorList>
            <person name="Msaddak A."/>
            <person name="Rejili M."/>
            <person name="Duran D."/>
            <person name="Mars M."/>
            <person name="Palacios J.M."/>
            <person name="Ruiz-Argueso T."/>
            <person name="Rey L."/>
            <person name="Imperial J."/>
        </authorList>
    </citation>
    <scope>NUCLEOTIDE SEQUENCE [LARGE SCALE GENOMIC DNA]</scope>
    <source>
        <strain evidence="1 2">Lmie10</strain>
    </source>
</reference>
<evidence type="ECO:0000313" key="1">
    <source>
        <dbReference type="EMBL" id="MPR28799.1"/>
    </source>
</evidence>
<gene>
    <name evidence="1" type="ORF">FS320_27595</name>
</gene>